<evidence type="ECO:0000256" key="9">
    <source>
        <dbReference type="ARBA" id="ARBA00023235"/>
    </source>
</evidence>
<feature type="domain" description="BPG-independent PGAM N-terminal" evidence="15">
    <location>
        <begin position="74"/>
        <end position="290"/>
    </location>
</feature>
<evidence type="ECO:0000256" key="2">
    <source>
        <dbReference type="ARBA" id="ARBA00001936"/>
    </source>
</evidence>
<dbReference type="InterPro" id="IPR036646">
    <property type="entry name" value="PGAM_B_sf"/>
</dbReference>
<keyword evidence="8 13" id="KW-0464">Manganese</keyword>
<evidence type="ECO:0000256" key="7">
    <source>
        <dbReference type="ARBA" id="ARBA00023152"/>
    </source>
</evidence>
<feature type="binding site" evidence="13">
    <location>
        <position position="397"/>
    </location>
    <ligand>
        <name>Mn(2+)</name>
        <dbReference type="ChEBI" id="CHEBI:29035"/>
        <label>1</label>
    </ligand>
</feature>
<feature type="binding site" evidence="12">
    <location>
        <position position="183"/>
    </location>
    <ligand>
        <name>substrate</name>
    </ligand>
</feature>
<dbReference type="Gene3D" id="3.40.1450.10">
    <property type="entry name" value="BPG-independent phosphoglycerate mutase, domain B"/>
    <property type="match status" value="1"/>
</dbReference>
<evidence type="ECO:0000256" key="1">
    <source>
        <dbReference type="ARBA" id="ARBA00000370"/>
    </source>
</evidence>
<feature type="binding site" evidence="12">
    <location>
        <begin position="145"/>
        <end position="146"/>
    </location>
    <ligand>
        <name>substrate</name>
    </ligand>
</feature>
<feature type="binding site" evidence="13">
    <location>
        <position position="434"/>
    </location>
    <ligand>
        <name>Mn(2+)</name>
        <dbReference type="ChEBI" id="CHEBI:29035"/>
        <label>2</label>
    </ligand>
</feature>
<dbReference type="Gene3D" id="3.40.720.10">
    <property type="entry name" value="Alkaline Phosphatase, subunit A"/>
    <property type="match status" value="1"/>
</dbReference>
<keyword evidence="9" id="KW-0413">Isomerase</keyword>
<protein>
    <recommendedName>
        <fullName evidence="10">2,3-bisphosphoglycerate-independent phosphoglycerate mutase</fullName>
        <ecNumber evidence="10">5.4.2.12</ecNumber>
    </recommendedName>
</protein>
<dbReference type="AlphaFoldDB" id="A0A1F7U6V7"/>
<dbReference type="GO" id="GO:0030145">
    <property type="term" value="F:manganese ion binding"/>
    <property type="evidence" value="ECO:0007669"/>
    <property type="project" value="InterPro"/>
</dbReference>
<dbReference type="CDD" id="cd16010">
    <property type="entry name" value="iPGM"/>
    <property type="match status" value="1"/>
</dbReference>
<feature type="binding site" evidence="12">
    <location>
        <position position="326"/>
    </location>
    <ligand>
        <name>substrate</name>
    </ligand>
</feature>
<gene>
    <name evidence="16" type="ORF">A3D72_00340</name>
</gene>
<dbReference type="PIRSF" id="PIRSF001492">
    <property type="entry name" value="IPGAM"/>
    <property type="match status" value="1"/>
</dbReference>
<evidence type="ECO:0000256" key="10">
    <source>
        <dbReference type="NCBIfam" id="TIGR01307"/>
    </source>
</evidence>
<feature type="binding site" evidence="13">
    <location>
        <position position="453"/>
    </location>
    <ligand>
        <name>Mn(2+)</name>
        <dbReference type="ChEBI" id="CHEBI:29035"/>
        <label>1</label>
    </ligand>
</feature>
<dbReference type="InterPro" id="IPR005995">
    <property type="entry name" value="Pgm_bpd_ind"/>
</dbReference>
<dbReference type="HAMAP" id="MF_01038">
    <property type="entry name" value="GpmI"/>
    <property type="match status" value="1"/>
</dbReference>
<dbReference type="STRING" id="1802391.A3D72_00340"/>
<dbReference type="Pfam" id="PF06415">
    <property type="entry name" value="iPGM_N"/>
    <property type="match status" value="1"/>
</dbReference>
<reference evidence="16 17" key="1">
    <citation type="journal article" date="2016" name="Nat. Commun.">
        <title>Thousands of microbial genomes shed light on interconnected biogeochemical processes in an aquifer system.</title>
        <authorList>
            <person name="Anantharaman K."/>
            <person name="Brown C.T."/>
            <person name="Hug L.A."/>
            <person name="Sharon I."/>
            <person name="Castelle C.J."/>
            <person name="Probst A.J."/>
            <person name="Thomas B.C."/>
            <person name="Singh A."/>
            <person name="Wilkins M.J."/>
            <person name="Karaoz U."/>
            <person name="Brodie E.L."/>
            <person name="Williams K.H."/>
            <person name="Hubbard S.S."/>
            <person name="Banfield J.F."/>
        </authorList>
    </citation>
    <scope>NUCLEOTIDE SEQUENCE [LARGE SCALE GENOMIC DNA]</scope>
</reference>
<dbReference type="Proteomes" id="UP000176303">
    <property type="component" value="Unassembled WGS sequence"/>
</dbReference>
<dbReference type="SUPFAM" id="SSF64158">
    <property type="entry name" value="2,3-Bisphosphoglycerate-independent phosphoglycerate mutase, substrate-binding domain"/>
    <property type="match status" value="1"/>
</dbReference>
<dbReference type="GO" id="GO:0005829">
    <property type="term" value="C:cytosol"/>
    <property type="evidence" value="ECO:0007669"/>
    <property type="project" value="TreeGrafter"/>
</dbReference>
<feature type="binding site" evidence="13">
    <location>
        <position position="435"/>
    </location>
    <ligand>
        <name>Mn(2+)</name>
        <dbReference type="ChEBI" id="CHEBI:29035"/>
        <label>2</label>
    </ligand>
</feature>
<evidence type="ECO:0000256" key="5">
    <source>
        <dbReference type="ARBA" id="ARBA00008819"/>
    </source>
</evidence>
<comment type="pathway">
    <text evidence="4">Carbohydrate degradation; glycolysis; pyruvate from D-glyceraldehyde 3-phosphate: step 3/5.</text>
</comment>
<feature type="binding site" evidence="12">
    <location>
        <begin position="253"/>
        <end position="256"/>
    </location>
    <ligand>
        <name>substrate</name>
    </ligand>
</feature>
<evidence type="ECO:0000256" key="13">
    <source>
        <dbReference type="PIRSR" id="PIRSR001492-3"/>
    </source>
</evidence>
<dbReference type="GO" id="GO:0006096">
    <property type="term" value="P:glycolytic process"/>
    <property type="evidence" value="ECO:0007669"/>
    <property type="project" value="UniProtKB-UniRule"/>
</dbReference>
<keyword evidence="7" id="KW-0324">Glycolysis</keyword>
<evidence type="ECO:0000256" key="4">
    <source>
        <dbReference type="ARBA" id="ARBA00004798"/>
    </source>
</evidence>
<dbReference type="GO" id="GO:0004619">
    <property type="term" value="F:phosphoglycerate mutase activity"/>
    <property type="evidence" value="ECO:0007669"/>
    <property type="project" value="UniProtKB-UniRule"/>
</dbReference>
<evidence type="ECO:0000259" key="14">
    <source>
        <dbReference type="Pfam" id="PF01676"/>
    </source>
</evidence>
<dbReference type="SUPFAM" id="SSF53649">
    <property type="entry name" value="Alkaline phosphatase-like"/>
    <property type="match status" value="1"/>
</dbReference>
<evidence type="ECO:0000313" key="17">
    <source>
        <dbReference type="Proteomes" id="UP000176303"/>
    </source>
</evidence>
<sequence length="503" mass="55105">MILDGWGVASPSDGNALERAHTPVMNELIRAYPAMTITASSQEVGLNWGEMGNSEVGHLNIGAGRVYYQTLPRINKEIEDGSFYTNPVFKRAADHVRNSGGKLHLVGLVSPGGVHSSEEHLYALLELAKREKIDRVFVQAILDGRDTIYNAGIDFIRKLQIKMKEIGVGRVASLSGRYFAMDRDNRWDRCEKAYRAMAEGAAEAASEDPERAVEESYARQVYDEEFVPTVIGDGGKPVATLEEGDAVIFFNFRPDRMRELAEAFVLPAFAKFERQSVKNCFFATTTEYEKDLPVEVAYSPEIIRTCLAKVISDAGLRQLHIAETEKYAHVTFFLNGTIEEPFSGEDRVIIPSPRVSSYDQKPEMSAREIADRVVKEISADKYDFIILNFANADMVGHTGNLEATIKAAEAVDEGIGAVVRAALGKDGVALVTADHGNGEEVQNLQTGEIDKEHSTNPIPLIIIGKQWEGQTGGVVEVVGGDLSLTSPVGILADVAPTILKIMN</sequence>
<dbReference type="UniPathway" id="UPA00109">
    <property type="reaction ID" value="UER00186"/>
</dbReference>
<evidence type="ECO:0000256" key="3">
    <source>
        <dbReference type="ARBA" id="ARBA00002315"/>
    </source>
</evidence>
<dbReference type="FunFam" id="3.40.1450.10:FF:000002">
    <property type="entry name" value="2,3-bisphosphoglycerate-independent phosphoglycerate mutase"/>
    <property type="match status" value="1"/>
</dbReference>
<feature type="non-terminal residue" evidence="16">
    <location>
        <position position="503"/>
    </location>
</feature>
<comment type="similarity">
    <text evidence="5">Belongs to the BPG-independent phosphoglycerate mutase family.</text>
</comment>
<feature type="binding site" evidence="13">
    <location>
        <position position="4"/>
    </location>
    <ligand>
        <name>Mn(2+)</name>
        <dbReference type="ChEBI" id="CHEBI:29035"/>
        <label>2</label>
    </ligand>
</feature>
<dbReference type="PANTHER" id="PTHR31637:SF0">
    <property type="entry name" value="2,3-BISPHOSPHOGLYCERATE-INDEPENDENT PHOSPHOGLYCERATE MUTASE"/>
    <property type="match status" value="1"/>
</dbReference>
<comment type="catalytic activity">
    <reaction evidence="1">
        <text>(2R)-2-phosphoglycerate = (2R)-3-phosphoglycerate</text>
        <dbReference type="Rhea" id="RHEA:15901"/>
        <dbReference type="ChEBI" id="CHEBI:58272"/>
        <dbReference type="ChEBI" id="CHEBI:58289"/>
        <dbReference type="EC" id="5.4.2.12"/>
    </reaction>
</comment>
<feature type="active site" description="Phosphoserine intermediate" evidence="11">
    <location>
        <position position="54"/>
    </location>
</feature>
<dbReference type="InterPro" id="IPR017850">
    <property type="entry name" value="Alkaline_phosphatase_core_sf"/>
</dbReference>
<comment type="caution">
    <text evidence="16">The sequence shown here is derived from an EMBL/GenBank/DDBJ whole genome shotgun (WGS) entry which is preliminary data.</text>
</comment>
<feature type="domain" description="Metalloenzyme" evidence="14">
    <location>
        <begin position="1"/>
        <end position="502"/>
    </location>
</feature>
<name>A0A1F7U6V7_9BACT</name>
<dbReference type="NCBIfam" id="TIGR01307">
    <property type="entry name" value="pgm_bpd_ind"/>
    <property type="match status" value="1"/>
</dbReference>
<dbReference type="PANTHER" id="PTHR31637">
    <property type="entry name" value="2,3-BISPHOSPHOGLYCERATE-INDEPENDENT PHOSPHOGLYCERATE MUTASE"/>
    <property type="match status" value="1"/>
</dbReference>
<dbReference type="GO" id="GO:0006007">
    <property type="term" value="P:glucose catabolic process"/>
    <property type="evidence" value="ECO:0007669"/>
    <property type="project" value="InterPro"/>
</dbReference>
<dbReference type="InterPro" id="IPR006124">
    <property type="entry name" value="Metalloenzyme"/>
</dbReference>
<feature type="binding site" evidence="13">
    <location>
        <position position="54"/>
    </location>
    <ligand>
        <name>Mn(2+)</name>
        <dbReference type="ChEBI" id="CHEBI:29035"/>
        <label>2</label>
    </ligand>
</feature>
<comment type="cofactor">
    <cofactor evidence="2">
        <name>Mn(2+)</name>
        <dbReference type="ChEBI" id="CHEBI:29035"/>
    </cofactor>
</comment>
<feature type="binding site" evidence="12">
    <location>
        <position position="177"/>
    </location>
    <ligand>
        <name>substrate</name>
    </ligand>
</feature>
<feature type="binding site" evidence="12">
    <location>
        <position position="115"/>
    </location>
    <ligand>
        <name>substrate</name>
    </ligand>
</feature>
<dbReference type="EC" id="5.4.2.12" evidence="10"/>
<dbReference type="Pfam" id="PF01676">
    <property type="entry name" value="Metalloenzyme"/>
    <property type="match status" value="1"/>
</dbReference>
<evidence type="ECO:0000256" key="11">
    <source>
        <dbReference type="PIRSR" id="PIRSR001492-1"/>
    </source>
</evidence>
<feature type="binding site" evidence="13">
    <location>
        <position position="393"/>
    </location>
    <ligand>
        <name>Mn(2+)</name>
        <dbReference type="ChEBI" id="CHEBI:29035"/>
        <label>1</label>
    </ligand>
</feature>
<evidence type="ECO:0000256" key="8">
    <source>
        <dbReference type="ARBA" id="ARBA00023211"/>
    </source>
</evidence>
<dbReference type="InterPro" id="IPR011258">
    <property type="entry name" value="BPG-indep_PGM_N"/>
</dbReference>
<evidence type="ECO:0000259" key="15">
    <source>
        <dbReference type="Pfam" id="PF06415"/>
    </source>
</evidence>
<evidence type="ECO:0000256" key="12">
    <source>
        <dbReference type="PIRSR" id="PIRSR001492-2"/>
    </source>
</evidence>
<evidence type="ECO:0000256" key="6">
    <source>
        <dbReference type="ARBA" id="ARBA00022723"/>
    </source>
</evidence>
<comment type="function">
    <text evidence="3">Catalyzes the interconversion of 2-phosphoglycerate and 3-phosphoglycerate.</text>
</comment>
<organism evidence="16 17">
    <name type="scientific">Candidatus Uhrbacteria bacterium RIFCSPHIGHO2_02_FULL_57_19</name>
    <dbReference type="NCBI Taxonomy" id="1802391"/>
    <lineage>
        <taxon>Bacteria</taxon>
        <taxon>Candidatus Uhriibacteriota</taxon>
    </lineage>
</organism>
<keyword evidence="6 13" id="KW-0479">Metal-binding</keyword>
<evidence type="ECO:0000313" key="16">
    <source>
        <dbReference type="EMBL" id="OGL73982.1"/>
    </source>
</evidence>
<dbReference type="EMBL" id="MGDZ01000012">
    <property type="protein sequence ID" value="OGL73982.1"/>
    <property type="molecule type" value="Genomic_DNA"/>
</dbReference>
<proteinExistence type="inferred from homology"/>
<accession>A0A1F7U6V7</accession>